<dbReference type="AlphaFoldDB" id="A0A2W5SVI9"/>
<dbReference type="PIRSF" id="PIRSF034834">
    <property type="entry name" value="PduT"/>
    <property type="match status" value="1"/>
</dbReference>
<dbReference type="Proteomes" id="UP000249061">
    <property type="component" value="Unassembled WGS sequence"/>
</dbReference>
<comment type="similarity">
    <text evidence="3">Belongs to the bacterial microcompartments protein family.</text>
</comment>
<dbReference type="InterPro" id="IPR037233">
    <property type="entry name" value="CcmK-like_sf"/>
</dbReference>
<dbReference type="InterPro" id="IPR050575">
    <property type="entry name" value="BMC_shell"/>
</dbReference>
<name>A0A2W5SVI9_9BACT</name>
<proteinExistence type="inferred from homology"/>
<evidence type="ECO:0000256" key="2">
    <source>
        <dbReference type="ARBA" id="ARBA00024446"/>
    </source>
</evidence>
<comment type="subcellular location">
    <subcellularLocation>
        <location evidence="1">Bacterial microcompartment</location>
    </subcellularLocation>
</comment>
<evidence type="ECO:0000256" key="1">
    <source>
        <dbReference type="ARBA" id="ARBA00024322"/>
    </source>
</evidence>
<dbReference type="SMART" id="SM00877">
    <property type="entry name" value="BMC"/>
    <property type="match status" value="2"/>
</dbReference>
<evidence type="ECO:0000313" key="6">
    <source>
        <dbReference type="Proteomes" id="UP000249061"/>
    </source>
</evidence>
<feature type="domain" description="BMC" evidence="4">
    <location>
        <begin position="9"/>
        <end position="91"/>
    </location>
</feature>
<dbReference type="EMBL" id="QFQP01000089">
    <property type="protein sequence ID" value="PZR03445.1"/>
    <property type="molecule type" value="Genomic_DNA"/>
</dbReference>
<dbReference type="GO" id="GO:0031469">
    <property type="term" value="C:bacterial microcompartment"/>
    <property type="evidence" value="ECO:0007669"/>
    <property type="project" value="UniProtKB-SubCell"/>
</dbReference>
<evidence type="ECO:0000313" key="5">
    <source>
        <dbReference type="EMBL" id="PZR03445.1"/>
    </source>
</evidence>
<evidence type="ECO:0000259" key="4">
    <source>
        <dbReference type="PROSITE" id="PS51930"/>
    </source>
</evidence>
<dbReference type="Gene3D" id="3.30.70.1710">
    <property type="match status" value="2"/>
</dbReference>
<organism evidence="5 6">
    <name type="scientific">Archangium gephyra</name>
    <dbReference type="NCBI Taxonomy" id="48"/>
    <lineage>
        <taxon>Bacteria</taxon>
        <taxon>Pseudomonadati</taxon>
        <taxon>Myxococcota</taxon>
        <taxon>Myxococcia</taxon>
        <taxon>Myxococcales</taxon>
        <taxon>Cystobacterineae</taxon>
        <taxon>Archangiaceae</taxon>
        <taxon>Archangium</taxon>
    </lineage>
</organism>
<comment type="caution">
    <text evidence="5">The sequence shown here is derived from an EMBL/GenBank/DDBJ whole genome shotgun (WGS) entry which is preliminary data.</text>
</comment>
<dbReference type="Pfam" id="PF00936">
    <property type="entry name" value="BMC"/>
    <property type="match status" value="2"/>
</dbReference>
<protein>
    <submittedName>
        <fullName evidence="5">Propanediol utilization protein</fullName>
    </submittedName>
</protein>
<dbReference type="SUPFAM" id="SSF143414">
    <property type="entry name" value="CcmK-like"/>
    <property type="match status" value="2"/>
</dbReference>
<dbReference type="PANTHER" id="PTHR33941">
    <property type="entry name" value="PROPANEDIOL UTILIZATION PROTEIN PDUA"/>
    <property type="match status" value="1"/>
</dbReference>
<evidence type="ECO:0000256" key="3">
    <source>
        <dbReference type="PROSITE-ProRule" id="PRU01278"/>
    </source>
</evidence>
<dbReference type="InterPro" id="IPR044872">
    <property type="entry name" value="CcmK/CsoS1_BMC"/>
</dbReference>
<dbReference type="PANTHER" id="PTHR33941:SF11">
    <property type="entry name" value="BACTERIAL MICROCOMPARTMENT SHELL PROTEIN PDUJ"/>
    <property type="match status" value="1"/>
</dbReference>
<keyword evidence="2" id="KW-1283">Bacterial microcompartment</keyword>
<reference evidence="5 6" key="1">
    <citation type="submission" date="2017-08" db="EMBL/GenBank/DDBJ databases">
        <title>Infants hospitalized years apart are colonized by the same room-sourced microbial strains.</title>
        <authorList>
            <person name="Brooks B."/>
            <person name="Olm M.R."/>
            <person name="Firek B.A."/>
            <person name="Baker R."/>
            <person name="Thomas B.C."/>
            <person name="Morowitz M.J."/>
            <person name="Banfield J.F."/>
        </authorList>
    </citation>
    <scope>NUCLEOTIDE SEQUENCE [LARGE SCALE GENOMIC DNA]</scope>
    <source>
        <strain evidence="5">S2_003_000_R2_14</strain>
    </source>
</reference>
<dbReference type="PROSITE" id="PS51930">
    <property type="entry name" value="BMC_2"/>
    <property type="match status" value="2"/>
</dbReference>
<feature type="domain" description="BMC" evidence="4">
    <location>
        <begin position="103"/>
        <end position="188"/>
    </location>
</feature>
<sequence length="188" mass="19231">MSASAPGPALGLLELESLARGVVVADALVKQAQVSIAIAEGVSPGKYLLVFVGSEAEVAESFKAGLEAGGAMVIDSLHLHQVAEPVVAALLRGEISKVSAGDSVGIVELHTVAATLRSADVALKSANVRLTQFQIAKGIGGKGWFTLAGEQHDVEAALESAAASIPVNLLVTTELISRPHAELRGRVL</sequence>
<dbReference type="InterPro" id="IPR011238">
    <property type="entry name" value="Micro_shell_prot_PduT"/>
</dbReference>
<accession>A0A2W5SVI9</accession>
<dbReference type="InterPro" id="IPR000249">
    <property type="entry name" value="BMC_dom"/>
</dbReference>
<gene>
    <name evidence="5" type="ORF">DI536_36005</name>
</gene>